<organism evidence="2 3">
    <name type="scientific">Peribacillus glennii</name>
    <dbReference type="NCBI Taxonomy" id="2303991"/>
    <lineage>
        <taxon>Bacteria</taxon>
        <taxon>Bacillati</taxon>
        <taxon>Bacillota</taxon>
        <taxon>Bacilli</taxon>
        <taxon>Bacillales</taxon>
        <taxon>Bacillaceae</taxon>
        <taxon>Peribacillus</taxon>
    </lineage>
</organism>
<reference evidence="2 3" key="1">
    <citation type="submission" date="2018-08" db="EMBL/GenBank/DDBJ databases">
        <title>Bacillus chawlae sp. nov., Bacillus glennii sp. nov., and Bacillus saganii sp. nov. Isolated from the Vehicle Assembly Building at Kennedy Space Center where the Viking Spacecraft were Assembled.</title>
        <authorList>
            <person name="Seuylemezian A."/>
            <person name="Vaishampayan P."/>
        </authorList>
    </citation>
    <scope>NUCLEOTIDE SEQUENCE [LARGE SCALE GENOMIC DNA]</scope>
    <source>
        <strain evidence="2 3">V44-8</strain>
    </source>
</reference>
<keyword evidence="1" id="KW-0812">Transmembrane</keyword>
<dbReference type="OrthoDB" id="2455856at2"/>
<accession>A0A372L750</accession>
<feature type="transmembrane region" description="Helical" evidence="1">
    <location>
        <begin position="75"/>
        <end position="101"/>
    </location>
</feature>
<dbReference type="RefSeq" id="WP_117324466.1">
    <property type="nucleotide sequence ID" value="NZ_QVTD01000023.1"/>
</dbReference>
<feature type="transmembrane region" description="Helical" evidence="1">
    <location>
        <begin position="159"/>
        <end position="181"/>
    </location>
</feature>
<keyword evidence="1" id="KW-1133">Transmembrane helix</keyword>
<feature type="transmembrane region" description="Helical" evidence="1">
    <location>
        <begin position="113"/>
        <end position="138"/>
    </location>
</feature>
<evidence type="ECO:0000256" key="1">
    <source>
        <dbReference type="SAM" id="Phobius"/>
    </source>
</evidence>
<comment type="caution">
    <text evidence="2">The sequence shown here is derived from an EMBL/GenBank/DDBJ whole genome shotgun (WGS) entry which is preliminary data.</text>
</comment>
<keyword evidence="3" id="KW-1185">Reference proteome</keyword>
<name>A0A372L750_9BACI</name>
<evidence type="ECO:0000313" key="2">
    <source>
        <dbReference type="EMBL" id="RFU60663.1"/>
    </source>
</evidence>
<keyword evidence="1" id="KW-0472">Membrane</keyword>
<feature type="transmembrane region" description="Helical" evidence="1">
    <location>
        <begin position="35"/>
        <end position="54"/>
    </location>
</feature>
<dbReference type="Proteomes" id="UP000262939">
    <property type="component" value="Unassembled WGS sequence"/>
</dbReference>
<feature type="transmembrane region" description="Helical" evidence="1">
    <location>
        <begin position="193"/>
        <end position="216"/>
    </location>
</feature>
<proteinExistence type="predicted"/>
<protein>
    <recommendedName>
        <fullName evidence="4">Yip1 domain-containing protein</fullName>
    </recommendedName>
</protein>
<evidence type="ECO:0008006" key="4">
    <source>
        <dbReference type="Google" id="ProtNLM"/>
    </source>
</evidence>
<dbReference type="EMBL" id="QVTD01000023">
    <property type="protein sequence ID" value="RFU60663.1"/>
    <property type="molecule type" value="Genomic_DNA"/>
</dbReference>
<dbReference type="AlphaFoldDB" id="A0A372L750"/>
<sequence>MTYRVQLLNGVFFPGESKYRLKQAEEVVGFGLKLLLLYVVSIFIFGISAYFGIGSESISREVTELNGAAFETKKLLIVIGELAAGILFPCVFLFLASLFFWTLIDTEYMRIVIIQMFAMAVALFEKALSIPFFVLLDINQDSNPFSLGVLSQQVMSNEFFVHFFGEITIFQLAAICLQYYYLKDLSEVNKYLILSAIILVYLVAWLVQAFLSYITVSVFF</sequence>
<evidence type="ECO:0000313" key="3">
    <source>
        <dbReference type="Proteomes" id="UP000262939"/>
    </source>
</evidence>
<gene>
    <name evidence="2" type="ORF">D0466_21055</name>
</gene>